<dbReference type="EMBL" id="MU863816">
    <property type="protein sequence ID" value="KAK4095692.1"/>
    <property type="molecule type" value="Genomic_DNA"/>
</dbReference>
<feature type="non-terminal residue" evidence="1">
    <location>
        <position position="163"/>
    </location>
</feature>
<reference evidence="1" key="1">
    <citation type="journal article" date="2023" name="Mol. Phylogenet. Evol.">
        <title>Genome-scale phylogeny and comparative genomics of the fungal order Sordariales.</title>
        <authorList>
            <person name="Hensen N."/>
            <person name="Bonometti L."/>
            <person name="Westerberg I."/>
            <person name="Brannstrom I.O."/>
            <person name="Guillou S."/>
            <person name="Cros-Aarteil S."/>
            <person name="Calhoun S."/>
            <person name="Haridas S."/>
            <person name="Kuo A."/>
            <person name="Mondo S."/>
            <person name="Pangilinan J."/>
            <person name="Riley R."/>
            <person name="LaButti K."/>
            <person name="Andreopoulos B."/>
            <person name="Lipzen A."/>
            <person name="Chen C."/>
            <person name="Yan M."/>
            <person name="Daum C."/>
            <person name="Ng V."/>
            <person name="Clum A."/>
            <person name="Steindorff A."/>
            <person name="Ohm R.A."/>
            <person name="Martin F."/>
            <person name="Silar P."/>
            <person name="Natvig D.O."/>
            <person name="Lalanne C."/>
            <person name="Gautier V."/>
            <person name="Ament-Velasquez S.L."/>
            <person name="Kruys A."/>
            <person name="Hutchinson M.I."/>
            <person name="Powell A.J."/>
            <person name="Barry K."/>
            <person name="Miller A.N."/>
            <person name="Grigoriev I.V."/>
            <person name="Debuchy R."/>
            <person name="Gladieux P."/>
            <person name="Hiltunen Thoren M."/>
            <person name="Johannesson H."/>
        </authorList>
    </citation>
    <scope>NUCLEOTIDE SEQUENCE</scope>
    <source>
        <strain evidence="1">CBS 757.83</strain>
    </source>
</reference>
<evidence type="ECO:0000313" key="1">
    <source>
        <dbReference type="EMBL" id="KAK4095692.1"/>
    </source>
</evidence>
<reference evidence="1" key="2">
    <citation type="submission" date="2023-05" db="EMBL/GenBank/DDBJ databases">
        <authorList>
            <consortium name="Lawrence Berkeley National Laboratory"/>
            <person name="Steindorff A."/>
            <person name="Hensen N."/>
            <person name="Bonometti L."/>
            <person name="Westerberg I."/>
            <person name="Brannstrom I.O."/>
            <person name="Guillou S."/>
            <person name="Cros-Aarteil S."/>
            <person name="Calhoun S."/>
            <person name="Haridas S."/>
            <person name="Kuo A."/>
            <person name="Mondo S."/>
            <person name="Pangilinan J."/>
            <person name="Riley R."/>
            <person name="Labutti K."/>
            <person name="Andreopoulos B."/>
            <person name="Lipzen A."/>
            <person name="Chen C."/>
            <person name="Yanf M."/>
            <person name="Daum C."/>
            <person name="Ng V."/>
            <person name="Clum A."/>
            <person name="Ohm R."/>
            <person name="Martin F."/>
            <person name="Silar P."/>
            <person name="Natvig D."/>
            <person name="Lalanne C."/>
            <person name="Gautier V."/>
            <person name="Ament-Velasquez S.L."/>
            <person name="Kruys A."/>
            <person name="Hutchinson M.I."/>
            <person name="Powell A.J."/>
            <person name="Barry K."/>
            <person name="Miller A.N."/>
            <person name="Grigoriev I.V."/>
            <person name="Debuchy R."/>
            <person name="Gladieux P."/>
            <person name="Thoren M.H."/>
            <person name="Johannesson H."/>
        </authorList>
    </citation>
    <scope>NUCLEOTIDE SEQUENCE</scope>
    <source>
        <strain evidence="1">CBS 757.83</strain>
    </source>
</reference>
<feature type="non-terminal residue" evidence="1">
    <location>
        <position position="1"/>
    </location>
</feature>
<gene>
    <name evidence="1" type="ORF">N658DRAFT_387653</name>
</gene>
<organism evidence="1 2">
    <name type="scientific">Parathielavia hyrcaniae</name>
    <dbReference type="NCBI Taxonomy" id="113614"/>
    <lineage>
        <taxon>Eukaryota</taxon>
        <taxon>Fungi</taxon>
        <taxon>Dikarya</taxon>
        <taxon>Ascomycota</taxon>
        <taxon>Pezizomycotina</taxon>
        <taxon>Sordariomycetes</taxon>
        <taxon>Sordariomycetidae</taxon>
        <taxon>Sordariales</taxon>
        <taxon>Chaetomiaceae</taxon>
        <taxon>Parathielavia</taxon>
    </lineage>
</organism>
<keyword evidence="2" id="KW-1185">Reference proteome</keyword>
<accession>A0AAN6PU65</accession>
<proteinExistence type="predicted"/>
<name>A0AAN6PU65_9PEZI</name>
<comment type="caution">
    <text evidence="1">The sequence shown here is derived from an EMBL/GenBank/DDBJ whole genome shotgun (WGS) entry which is preliminary data.</text>
</comment>
<sequence>WCLTPRMAEDDSAYTWPDGELVTPDKLAAWLKEDILLRRVKAPAVRREPRGPARRGKMAADAGSDTEAEAAAFAEAQVLAETLGVPLAESVQLLADDREDYVPPAAVASVEEGDKAAVEGTLLTRGTLDAYVAAVIELWRLQVAHRSHNIENPRGAVVRGFLE</sequence>
<dbReference type="Proteomes" id="UP001305647">
    <property type="component" value="Unassembled WGS sequence"/>
</dbReference>
<protein>
    <submittedName>
        <fullName evidence="1">Uncharacterized protein</fullName>
    </submittedName>
</protein>
<evidence type="ECO:0000313" key="2">
    <source>
        <dbReference type="Proteomes" id="UP001305647"/>
    </source>
</evidence>
<dbReference type="AlphaFoldDB" id="A0AAN6PU65"/>